<evidence type="ECO:0000256" key="5">
    <source>
        <dbReference type="ARBA" id="ARBA00023242"/>
    </source>
</evidence>
<proteinExistence type="inferred from homology"/>
<dbReference type="InterPro" id="IPR050568">
    <property type="entry name" value="Transcr_DNA_Rep_Reg"/>
</dbReference>
<evidence type="ECO:0000256" key="7">
    <source>
        <dbReference type="ARBA" id="ARBA00025911"/>
    </source>
</evidence>
<accession>A0A0B2UUW9</accession>
<evidence type="ECO:0000256" key="3">
    <source>
        <dbReference type="ARBA" id="ARBA00023125"/>
    </source>
</evidence>
<evidence type="ECO:0000256" key="11">
    <source>
        <dbReference type="ARBA" id="ARBA00042663"/>
    </source>
</evidence>
<dbReference type="GO" id="GO:0046982">
    <property type="term" value="F:protein heterodimerization activity"/>
    <property type="evidence" value="ECO:0007669"/>
    <property type="project" value="InterPro"/>
</dbReference>
<dbReference type="CDD" id="cd22908">
    <property type="entry name" value="HFD_NFYC-like"/>
    <property type="match status" value="1"/>
</dbReference>
<keyword evidence="2" id="KW-0805">Transcription regulation</keyword>
<evidence type="ECO:0000256" key="4">
    <source>
        <dbReference type="ARBA" id="ARBA00023163"/>
    </source>
</evidence>
<sequence length="283" mass="30805">MDASVDRSKSDSHELTATASSNPVLTQFSAQNALSDQPSSSQAPKAGCSRFANAHQRTIEARPYAGAYDVHKELASFWPRVKDKIDALDHATLREANRHQELPLARIKKIMKLDDDVKHQMISAEAPVLLAKAAEIFIEELTLRSWMHTEESKRKTLQKSDISQAVSRYEQFDFLIDIVPRDDTRRSNQASTNNGTGCIESDLLDDKVYTATTASTSAAPVQFILQVAAPEGALATGSMLQATPIGQPIQLPASNGGQPIQLIALGLPDGNVQQFQVQLPSAS</sequence>
<dbReference type="OMA" id="AWKHTED"/>
<dbReference type="OrthoDB" id="1272441at2759"/>
<dbReference type="AlphaFoldDB" id="A0A0B2UUW9"/>
<feature type="domain" description="Transcription factor CBF/NF-Y/archaeal histone" evidence="13">
    <location>
        <begin position="101"/>
        <end position="166"/>
    </location>
</feature>
<comment type="subcellular location">
    <subcellularLocation>
        <location evidence="1">Nucleus</location>
    </subcellularLocation>
</comment>
<dbReference type="EMBL" id="JPKZ01002808">
    <property type="protein sequence ID" value="KHN74896.1"/>
    <property type="molecule type" value="Genomic_DNA"/>
</dbReference>
<keyword evidence="3" id="KW-0238">DNA-binding</keyword>
<feature type="region of interest" description="Disordered" evidence="12">
    <location>
        <begin position="1"/>
        <end position="48"/>
    </location>
</feature>
<dbReference type="PANTHER" id="PTHR10252:SF8">
    <property type="entry name" value="NUCLEAR TRANSCRIPTION FACTOR Y SUBUNIT GAMMA"/>
    <property type="match status" value="1"/>
</dbReference>
<evidence type="ECO:0000256" key="10">
    <source>
        <dbReference type="ARBA" id="ARBA00042333"/>
    </source>
</evidence>
<dbReference type="InterPro" id="IPR003958">
    <property type="entry name" value="CBFA_NFYB_domain"/>
</dbReference>
<dbReference type="STRING" id="6265.A0A0B2UUW9"/>
<evidence type="ECO:0000256" key="2">
    <source>
        <dbReference type="ARBA" id="ARBA00023015"/>
    </source>
</evidence>
<reference evidence="14 15" key="1">
    <citation type="submission" date="2014-11" db="EMBL/GenBank/DDBJ databases">
        <title>Genetic blueprint of the zoonotic pathogen Toxocara canis.</title>
        <authorList>
            <person name="Zhu X.-Q."/>
            <person name="Korhonen P.K."/>
            <person name="Cai H."/>
            <person name="Young N.D."/>
            <person name="Nejsum P."/>
            <person name="von Samson-Himmelstjerna G."/>
            <person name="Boag P.R."/>
            <person name="Tan P."/>
            <person name="Li Q."/>
            <person name="Min J."/>
            <person name="Yang Y."/>
            <person name="Wang X."/>
            <person name="Fang X."/>
            <person name="Hall R.S."/>
            <person name="Hofmann A."/>
            <person name="Sternberg P.W."/>
            <person name="Jex A.R."/>
            <person name="Gasser R.B."/>
        </authorList>
    </citation>
    <scope>NUCLEOTIDE SEQUENCE [LARGE SCALE GENOMIC DNA]</scope>
    <source>
        <strain evidence="14">PN_DK_2014</strain>
    </source>
</reference>
<comment type="subunit">
    <text evidence="7">Heterotrimeric transcription factor composed of three components, NF-YA, NF-YB and NF-YC. NF-YB and NF-YC must interact and dimerize for NF-YA association and DNA binding.</text>
</comment>
<dbReference type="FunFam" id="1.10.20.10:FF:000006">
    <property type="entry name" value="Nuclear transcription factor Y subunit gamma"/>
    <property type="match status" value="1"/>
</dbReference>
<dbReference type="PANTHER" id="PTHR10252">
    <property type="entry name" value="HISTONE-LIKE TRANSCRIPTION FACTOR CCAAT-RELATED"/>
    <property type="match status" value="1"/>
</dbReference>
<evidence type="ECO:0000313" key="14">
    <source>
        <dbReference type="EMBL" id="KHN74896.1"/>
    </source>
</evidence>
<feature type="compositionally biased region" description="Basic and acidic residues" evidence="12">
    <location>
        <begin position="1"/>
        <end position="14"/>
    </location>
</feature>
<dbReference type="SUPFAM" id="SSF47113">
    <property type="entry name" value="Histone-fold"/>
    <property type="match status" value="1"/>
</dbReference>
<comment type="caution">
    <text evidence="14">The sequence shown here is derived from an EMBL/GenBank/DDBJ whole genome shotgun (WGS) entry which is preliminary data.</text>
</comment>
<keyword evidence="4" id="KW-0804">Transcription</keyword>
<evidence type="ECO:0000256" key="6">
    <source>
        <dbReference type="ARBA" id="ARBA00025263"/>
    </source>
</evidence>
<evidence type="ECO:0000256" key="1">
    <source>
        <dbReference type="ARBA" id="ARBA00004123"/>
    </source>
</evidence>
<evidence type="ECO:0000256" key="12">
    <source>
        <dbReference type="SAM" id="MobiDB-lite"/>
    </source>
</evidence>
<evidence type="ECO:0000259" key="13">
    <source>
        <dbReference type="Pfam" id="PF00808"/>
    </source>
</evidence>
<comment type="similarity">
    <text evidence="8">Belongs to the NFYC/HAP5 subunit family.</text>
</comment>
<organism evidence="14 15">
    <name type="scientific">Toxocara canis</name>
    <name type="common">Canine roundworm</name>
    <dbReference type="NCBI Taxonomy" id="6265"/>
    <lineage>
        <taxon>Eukaryota</taxon>
        <taxon>Metazoa</taxon>
        <taxon>Ecdysozoa</taxon>
        <taxon>Nematoda</taxon>
        <taxon>Chromadorea</taxon>
        <taxon>Rhabditida</taxon>
        <taxon>Spirurina</taxon>
        <taxon>Ascaridomorpha</taxon>
        <taxon>Ascaridoidea</taxon>
        <taxon>Toxocaridae</taxon>
        <taxon>Toxocara</taxon>
    </lineage>
</organism>
<dbReference type="InterPro" id="IPR009072">
    <property type="entry name" value="Histone-fold"/>
</dbReference>
<feature type="compositionally biased region" description="Polar residues" evidence="12">
    <location>
        <begin position="15"/>
        <end position="43"/>
    </location>
</feature>
<gene>
    <name evidence="14" type="primary">NFYC</name>
    <name evidence="14" type="ORF">Tcan_09143</name>
</gene>
<comment type="function">
    <text evidence="6">Component of the sequence-specific heterotrimeric transcription factor (NF-Y) which specifically recognizes a 5'-CCAAT-3' box motif found in the promoters of its target genes. NF-Y can function as both an activator and a repressor, depending on its interacting cofactors.</text>
</comment>
<dbReference type="GO" id="GO:0000978">
    <property type="term" value="F:RNA polymerase II cis-regulatory region sequence-specific DNA binding"/>
    <property type="evidence" value="ECO:0007669"/>
    <property type="project" value="TreeGrafter"/>
</dbReference>
<evidence type="ECO:0000256" key="9">
    <source>
        <dbReference type="ARBA" id="ARBA00040590"/>
    </source>
</evidence>
<dbReference type="Pfam" id="PF00808">
    <property type="entry name" value="CBFD_NFYB_HMF"/>
    <property type="match status" value="1"/>
</dbReference>
<dbReference type="Proteomes" id="UP000031036">
    <property type="component" value="Unassembled WGS sequence"/>
</dbReference>
<keyword evidence="15" id="KW-1185">Reference proteome</keyword>
<dbReference type="GO" id="GO:0001228">
    <property type="term" value="F:DNA-binding transcription activator activity, RNA polymerase II-specific"/>
    <property type="evidence" value="ECO:0007669"/>
    <property type="project" value="TreeGrafter"/>
</dbReference>
<evidence type="ECO:0000313" key="15">
    <source>
        <dbReference type="Proteomes" id="UP000031036"/>
    </source>
</evidence>
<dbReference type="GO" id="GO:0016602">
    <property type="term" value="C:CCAAT-binding factor complex"/>
    <property type="evidence" value="ECO:0007669"/>
    <property type="project" value="TreeGrafter"/>
</dbReference>
<evidence type="ECO:0000256" key="8">
    <source>
        <dbReference type="ARBA" id="ARBA00038129"/>
    </source>
</evidence>
<name>A0A0B2UUW9_TOXCA</name>
<dbReference type="Gene3D" id="1.10.20.10">
    <property type="entry name" value="Histone, subunit A"/>
    <property type="match status" value="1"/>
</dbReference>
<protein>
    <recommendedName>
        <fullName evidence="9">Nuclear transcription factor Y subunit gamma</fullName>
    </recommendedName>
    <alternativeName>
        <fullName evidence="10">CAAT box DNA-binding protein subunit C</fullName>
    </alternativeName>
    <alternativeName>
        <fullName evidence="11">Nuclear transcription factor Y subunit C</fullName>
    </alternativeName>
</protein>
<keyword evidence="5" id="KW-0539">Nucleus</keyword>